<proteinExistence type="predicted"/>
<feature type="region of interest" description="Disordered" evidence="1">
    <location>
        <begin position="1"/>
        <end position="38"/>
    </location>
</feature>
<feature type="compositionally biased region" description="Basic and acidic residues" evidence="1">
    <location>
        <begin position="1"/>
        <end position="27"/>
    </location>
</feature>
<feature type="region of interest" description="Disordered" evidence="1">
    <location>
        <begin position="95"/>
        <end position="114"/>
    </location>
</feature>
<name>A0AAD7IF34_9AGAR</name>
<dbReference type="EMBL" id="JARKIB010000103">
    <property type="protein sequence ID" value="KAJ7740349.1"/>
    <property type="molecule type" value="Genomic_DNA"/>
</dbReference>
<reference evidence="3" key="1">
    <citation type="submission" date="2023-03" db="EMBL/GenBank/DDBJ databases">
        <title>Massive genome expansion in bonnet fungi (Mycena s.s.) driven by repeated elements and novel gene families across ecological guilds.</title>
        <authorList>
            <consortium name="Lawrence Berkeley National Laboratory"/>
            <person name="Harder C.B."/>
            <person name="Miyauchi S."/>
            <person name="Viragh M."/>
            <person name="Kuo A."/>
            <person name="Thoen E."/>
            <person name="Andreopoulos B."/>
            <person name="Lu D."/>
            <person name="Skrede I."/>
            <person name="Drula E."/>
            <person name="Henrissat B."/>
            <person name="Morin E."/>
            <person name="Kohler A."/>
            <person name="Barry K."/>
            <person name="LaButti K."/>
            <person name="Morin E."/>
            <person name="Salamov A."/>
            <person name="Lipzen A."/>
            <person name="Mereny Z."/>
            <person name="Hegedus B."/>
            <person name="Baldrian P."/>
            <person name="Stursova M."/>
            <person name="Weitz H."/>
            <person name="Taylor A."/>
            <person name="Grigoriev I.V."/>
            <person name="Nagy L.G."/>
            <person name="Martin F."/>
            <person name="Kauserud H."/>
        </authorList>
    </citation>
    <scope>NUCLEOTIDE SEQUENCE</scope>
    <source>
        <strain evidence="3">CBHHK182m</strain>
    </source>
</reference>
<evidence type="ECO:0000313" key="4">
    <source>
        <dbReference type="Proteomes" id="UP001215598"/>
    </source>
</evidence>
<dbReference type="AlphaFoldDB" id="A0AAD7IF34"/>
<comment type="caution">
    <text evidence="3">The sequence shown here is derived from an EMBL/GenBank/DDBJ whole genome shotgun (WGS) entry which is preliminary data.</text>
</comment>
<gene>
    <name evidence="3" type="ORF">B0H16DRAFT_1464399</name>
    <name evidence="2" type="ORF">B0H16DRAFT_1464918</name>
</gene>
<feature type="compositionally biased region" description="Polar residues" evidence="1">
    <location>
        <begin position="103"/>
        <end position="114"/>
    </location>
</feature>
<feature type="region of interest" description="Disordered" evidence="1">
    <location>
        <begin position="148"/>
        <end position="174"/>
    </location>
</feature>
<feature type="compositionally biased region" description="Basic and acidic residues" evidence="1">
    <location>
        <begin position="148"/>
        <end position="159"/>
    </location>
</feature>
<dbReference type="Proteomes" id="UP001215598">
    <property type="component" value="Unassembled WGS sequence"/>
</dbReference>
<protein>
    <submittedName>
        <fullName evidence="3">Uncharacterized protein</fullName>
    </submittedName>
</protein>
<keyword evidence="4" id="KW-1185">Reference proteome</keyword>
<evidence type="ECO:0000256" key="1">
    <source>
        <dbReference type="SAM" id="MobiDB-lite"/>
    </source>
</evidence>
<accession>A0AAD7IF34</accession>
<evidence type="ECO:0000313" key="3">
    <source>
        <dbReference type="EMBL" id="KAJ7741680.1"/>
    </source>
</evidence>
<dbReference type="EMBL" id="JARKIB010000098">
    <property type="protein sequence ID" value="KAJ7741680.1"/>
    <property type="molecule type" value="Genomic_DNA"/>
</dbReference>
<sequence>MARERGGSRSAFDDKGEGHVELGEEQQRLGGGLDGSPRAGPLTFSFFPRGFRHIYVEFAPVGQVERGSSWQNLNRESADAWQLVAKQNAYRGQIRTPKPTEYSGRQASAASSHGTEYKNGILLQNPRETFKENGERLKVYIQVVSWENDPREKSDERTRSQAAVRVDPRLDHLV</sequence>
<organism evidence="3 4">
    <name type="scientific">Mycena metata</name>
    <dbReference type="NCBI Taxonomy" id="1033252"/>
    <lineage>
        <taxon>Eukaryota</taxon>
        <taxon>Fungi</taxon>
        <taxon>Dikarya</taxon>
        <taxon>Basidiomycota</taxon>
        <taxon>Agaricomycotina</taxon>
        <taxon>Agaricomycetes</taxon>
        <taxon>Agaricomycetidae</taxon>
        <taxon>Agaricales</taxon>
        <taxon>Marasmiineae</taxon>
        <taxon>Mycenaceae</taxon>
        <taxon>Mycena</taxon>
    </lineage>
</organism>
<evidence type="ECO:0000313" key="2">
    <source>
        <dbReference type="EMBL" id="KAJ7740349.1"/>
    </source>
</evidence>